<keyword evidence="1" id="KW-0812">Transmembrane</keyword>
<evidence type="ECO:0000313" key="3">
    <source>
        <dbReference type="EMBL" id="EHI61354.1"/>
    </source>
</evidence>
<feature type="transmembrane region" description="Helical" evidence="1">
    <location>
        <begin position="21"/>
        <end position="39"/>
    </location>
</feature>
<name>G5IB39_9FIRM</name>
<protein>
    <recommendedName>
        <fullName evidence="2">Acyltransferase 3 domain-containing protein</fullName>
    </recommendedName>
</protein>
<proteinExistence type="predicted"/>
<feature type="transmembrane region" description="Helical" evidence="1">
    <location>
        <begin position="92"/>
        <end position="114"/>
    </location>
</feature>
<feature type="transmembrane region" description="Helical" evidence="1">
    <location>
        <begin position="318"/>
        <end position="340"/>
    </location>
</feature>
<dbReference type="Proteomes" id="UP000005384">
    <property type="component" value="Unassembled WGS sequence"/>
</dbReference>
<accession>G5IB39</accession>
<evidence type="ECO:0000313" key="4">
    <source>
        <dbReference type="Proteomes" id="UP000005384"/>
    </source>
</evidence>
<reference evidence="3 4" key="1">
    <citation type="submission" date="2011-08" db="EMBL/GenBank/DDBJ databases">
        <title>The Genome Sequence of Clostridium hathewayi WAL-18680.</title>
        <authorList>
            <consortium name="The Broad Institute Genome Sequencing Platform"/>
            <person name="Earl A."/>
            <person name="Ward D."/>
            <person name="Feldgarden M."/>
            <person name="Gevers D."/>
            <person name="Finegold S.M."/>
            <person name="Summanen P.H."/>
            <person name="Molitoris D.R."/>
            <person name="Song M."/>
            <person name="Daigneault M."/>
            <person name="Allen-Vercoe E."/>
            <person name="Young S.K."/>
            <person name="Zeng Q."/>
            <person name="Gargeya S."/>
            <person name="Fitzgerald M."/>
            <person name="Haas B."/>
            <person name="Abouelleil A."/>
            <person name="Alvarado L."/>
            <person name="Arachchi H.M."/>
            <person name="Berlin A."/>
            <person name="Brown A."/>
            <person name="Chapman S.B."/>
            <person name="Chen Z."/>
            <person name="Dunbar C."/>
            <person name="Freedman E."/>
            <person name="Gearin G."/>
            <person name="Gellesch M."/>
            <person name="Goldberg J."/>
            <person name="Griggs A."/>
            <person name="Gujja S."/>
            <person name="Heiman D."/>
            <person name="Howarth C."/>
            <person name="Larson L."/>
            <person name="Lui A."/>
            <person name="MacDonald P.J.P."/>
            <person name="Montmayeur A."/>
            <person name="Murphy C."/>
            <person name="Neiman D."/>
            <person name="Pearson M."/>
            <person name="Priest M."/>
            <person name="Roberts A."/>
            <person name="Saif S."/>
            <person name="Shea T."/>
            <person name="Shenoy N."/>
            <person name="Sisk P."/>
            <person name="Stolte C."/>
            <person name="Sykes S."/>
            <person name="Wortman J."/>
            <person name="Nusbaum C."/>
            <person name="Birren B."/>
        </authorList>
    </citation>
    <scope>NUCLEOTIDE SEQUENCE [LARGE SCALE GENOMIC DNA]</scope>
    <source>
        <strain evidence="3 4">WAL-18680</strain>
    </source>
</reference>
<sequence>MRQDKIILEKYTNNRNIGIDILKIILAFFVIIIHINAGGTGKVALYASGFFVKSIVWGLQYFSFGAVNCYVIITGMFSYTKHADIHQIIKKLSKLWLALLFFSLGGYFTVSIAFERTILLSDIIKRIFPVIRGEWWFMTCYFAILLFSPFLNQLVDNLDKQNFRMLIFVLTITFSFIPFLAQWTDALGINYGYSFAWFIQLYITGCYMSKHSEDFKGKALCYLTKYTIISILLLLSMGLVKIPLIKNFNFFAYNSVLAYMAAIYLVLGFSKICLNLDSKISSVINIVAGLSMSSYLLHCQTDVESVLWETLNLTQYANSLKIIIVYAIVIGGIYFSALIIEYLRNKLVKICDFDNKFSIFVKTCFMSIFRFTQKLIGKII</sequence>
<keyword evidence="1" id="KW-0472">Membrane</keyword>
<dbReference type="PATRIC" id="fig|742737.3.peg.716"/>
<dbReference type="EMBL" id="ADLN01000005">
    <property type="protein sequence ID" value="EHI61354.1"/>
    <property type="molecule type" value="Genomic_DNA"/>
</dbReference>
<feature type="domain" description="Acyltransferase 3" evidence="2">
    <location>
        <begin position="17"/>
        <end position="338"/>
    </location>
</feature>
<dbReference type="AlphaFoldDB" id="G5IB39"/>
<evidence type="ECO:0000259" key="2">
    <source>
        <dbReference type="Pfam" id="PF01757"/>
    </source>
</evidence>
<keyword evidence="4" id="KW-1185">Reference proteome</keyword>
<organism evidence="3 4">
    <name type="scientific">Hungatella hathewayi WAL-18680</name>
    <dbReference type="NCBI Taxonomy" id="742737"/>
    <lineage>
        <taxon>Bacteria</taxon>
        <taxon>Bacillati</taxon>
        <taxon>Bacillota</taxon>
        <taxon>Clostridia</taxon>
        <taxon>Lachnospirales</taxon>
        <taxon>Lachnospiraceae</taxon>
        <taxon>Hungatella</taxon>
    </lineage>
</organism>
<feature type="transmembrane region" description="Helical" evidence="1">
    <location>
        <begin position="220"/>
        <end position="244"/>
    </location>
</feature>
<dbReference type="Pfam" id="PF01757">
    <property type="entry name" value="Acyl_transf_3"/>
    <property type="match status" value="1"/>
</dbReference>
<comment type="caution">
    <text evidence="3">The sequence shown here is derived from an EMBL/GenBank/DDBJ whole genome shotgun (WGS) entry which is preliminary data.</text>
</comment>
<feature type="transmembrane region" description="Helical" evidence="1">
    <location>
        <begin position="189"/>
        <end position="208"/>
    </location>
</feature>
<feature type="transmembrane region" description="Helical" evidence="1">
    <location>
        <begin position="250"/>
        <end position="268"/>
    </location>
</feature>
<dbReference type="OrthoDB" id="9816377at2"/>
<dbReference type="HOGENOM" id="CLU_061343_0_1_9"/>
<dbReference type="InterPro" id="IPR002656">
    <property type="entry name" value="Acyl_transf_3_dom"/>
</dbReference>
<feature type="transmembrane region" description="Helical" evidence="1">
    <location>
        <begin position="163"/>
        <end position="183"/>
    </location>
</feature>
<evidence type="ECO:0000256" key="1">
    <source>
        <dbReference type="SAM" id="Phobius"/>
    </source>
</evidence>
<dbReference type="RefSeq" id="WP_006778702.1">
    <property type="nucleotide sequence ID" value="NZ_CP040506.1"/>
</dbReference>
<gene>
    <name evidence="3" type="ORF">HMPREF9473_00716</name>
</gene>
<feature type="transmembrane region" description="Helical" evidence="1">
    <location>
        <begin position="134"/>
        <end position="151"/>
    </location>
</feature>
<feature type="transmembrane region" description="Helical" evidence="1">
    <location>
        <begin position="59"/>
        <end position="80"/>
    </location>
</feature>
<dbReference type="GO" id="GO:0016747">
    <property type="term" value="F:acyltransferase activity, transferring groups other than amino-acyl groups"/>
    <property type="evidence" value="ECO:0007669"/>
    <property type="project" value="InterPro"/>
</dbReference>
<keyword evidence="1" id="KW-1133">Transmembrane helix</keyword>